<gene>
    <name evidence="2" type="ORF">CVV64_22380</name>
</gene>
<dbReference type="AlphaFoldDB" id="A0A2N1PG07"/>
<dbReference type="Gene3D" id="1.10.10.10">
    <property type="entry name" value="Winged helix-like DNA-binding domain superfamily/Winged helix DNA-binding domain"/>
    <property type="match status" value="1"/>
</dbReference>
<proteinExistence type="predicted"/>
<dbReference type="GO" id="GO:0006355">
    <property type="term" value="P:regulation of DNA-templated transcription"/>
    <property type="evidence" value="ECO:0007669"/>
    <property type="project" value="InterPro"/>
</dbReference>
<evidence type="ECO:0000313" key="3">
    <source>
        <dbReference type="Proteomes" id="UP000233256"/>
    </source>
</evidence>
<reference evidence="2 3" key="1">
    <citation type="journal article" date="2017" name="ISME J.">
        <title>Potential for microbial H2 and metal transformations associated with novel bacteria and archaea in deep terrestrial subsurface sediments.</title>
        <authorList>
            <person name="Hernsdorf A.W."/>
            <person name="Amano Y."/>
            <person name="Miyakawa K."/>
            <person name="Ise K."/>
            <person name="Suzuki Y."/>
            <person name="Anantharaman K."/>
            <person name="Probst A."/>
            <person name="Burstein D."/>
            <person name="Thomas B.C."/>
            <person name="Banfield J.F."/>
        </authorList>
    </citation>
    <scope>NUCLEOTIDE SEQUENCE [LARGE SCALE GENOMIC DNA]</scope>
    <source>
        <strain evidence="2">HGW-Wallbacteria-1</strain>
    </source>
</reference>
<accession>A0A2N1PG07</accession>
<protein>
    <submittedName>
        <fullName evidence="2">Helix-turn-helix transcriptional regulator</fullName>
    </submittedName>
</protein>
<evidence type="ECO:0000259" key="1">
    <source>
        <dbReference type="PROSITE" id="PS50043"/>
    </source>
</evidence>
<comment type="caution">
    <text evidence="2">The sequence shown here is derived from an EMBL/GenBank/DDBJ whole genome shotgun (WGS) entry which is preliminary data.</text>
</comment>
<feature type="non-terminal residue" evidence="2">
    <location>
        <position position="1"/>
    </location>
</feature>
<dbReference type="Proteomes" id="UP000233256">
    <property type="component" value="Unassembled WGS sequence"/>
</dbReference>
<dbReference type="PROSITE" id="PS50043">
    <property type="entry name" value="HTH_LUXR_2"/>
    <property type="match status" value="1"/>
</dbReference>
<dbReference type="InterPro" id="IPR036388">
    <property type="entry name" value="WH-like_DNA-bd_sf"/>
</dbReference>
<evidence type="ECO:0000313" key="2">
    <source>
        <dbReference type="EMBL" id="PKK87281.1"/>
    </source>
</evidence>
<dbReference type="GO" id="GO:0003677">
    <property type="term" value="F:DNA binding"/>
    <property type="evidence" value="ECO:0007669"/>
    <property type="project" value="InterPro"/>
</dbReference>
<sequence length="46" mass="5203">GKSSKEIASMINVSERGVEFHRNNIRRKLGLNNAKTNLRSYLLSLS</sequence>
<organism evidence="2 3">
    <name type="scientific">Candidatus Wallbacteria bacterium HGW-Wallbacteria-1</name>
    <dbReference type="NCBI Taxonomy" id="2013854"/>
    <lineage>
        <taxon>Bacteria</taxon>
        <taxon>Candidatus Walliibacteriota</taxon>
    </lineage>
</organism>
<name>A0A2N1PG07_9BACT</name>
<dbReference type="InterPro" id="IPR000792">
    <property type="entry name" value="Tscrpt_reg_LuxR_C"/>
</dbReference>
<feature type="domain" description="HTH luxR-type" evidence="1">
    <location>
        <begin position="1"/>
        <end position="46"/>
    </location>
</feature>
<dbReference type="EMBL" id="PGXC01000179">
    <property type="protein sequence ID" value="PKK87281.1"/>
    <property type="molecule type" value="Genomic_DNA"/>
</dbReference>
<dbReference type="SUPFAM" id="SSF46894">
    <property type="entry name" value="C-terminal effector domain of the bipartite response regulators"/>
    <property type="match status" value="1"/>
</dbReference>
<dbReference type="InterPro" id="IPR016032">
    <property type="entry name" value="Sig_transdc_resp-reg_C-effctor"/>
</dbReference>
<dbReference type="Pfam" id="PF00196">
    <property type="entry name" value="GerE"/>
    <property type="match status" value="1"/>
</dbReference>